<dbReference type="AlphaFoldDB" id="X1T3Y9"/>
<sequence>AKEHWDKLIEEKIADAKKRGSRKRGWVKLDKGWLTSSINYR</sequence>
<dbReference type="EMBL" id="BARW01014339">
    <property type="protein sequence ID" value="GAI74749.1"/>
    <property type="molecule type" value="Genomic_DNA"/>
</dbReference>
<reference evidence="1" key="1">
    <citation type="journal article" date="2014" name="Front. Microbiol.">
        <title>High frequency of phylogenetically diverse reductive dehalogenase-homologous genes in deep subseafloor sedimentary metagenomes.</title>
        <authorList>
            <person name="Kawai M."/>
            <person name="Futagami T."/>
            <person name="Toyoda A."/>
            <person name="Takaki Y."/>
            <person name="Nishi S."/>
            <person name="Hori S."/>
            <person name="Arai W."/>
            <person name="Tsubouchi T."/>
            <person name="Morono Y."/>
            <person name="Uchiyama I."/>
            <person name="Ito T."/>
            <person name="Fujiyama A."/>
            <person name="Inagaki F."/>
            <person name="Takami H."/>
        </authorList>
    </citation>
    <scope>NUCLEOTIDE SEQUENCE</scope>
    <source>
        <strain evidence="1">Expedition CK06-06</strain>
    </source>
</reference>
<comment type="caution">
    <text evidence="1">The sequence shown here is derived from an EMBL/GenBank/DDBJ whole genome shotgun (WGS) entry which is preliminary data.</text>
</comment>
<gene>
    <name evidence="1" type="ORF">S12H4_25496</name>
</gene>
<name>X1T3Y9_9ZZZZ</name>
<evidence type="ECO:0000313" key="1">
    <source>
        <dbReference type="EMBL" id="GAI74749.1"/>
    </source>
</evidence>
<feature type="non-terminal residue" evidence="1">
    <location>
        <position position="1"/>
    </location>
</feature>
<proteinExistence type="predicted"/>
<feature type="non-terminal residue" evidence="1">
    <location>
        <position position="41"/>
    </location>
</feature>
<accession>X1T3Y9</accession>
<protein>
    <submittedName>
        <fullName evidence="1">Uncharacterized protein</fullName>
    </submittedName>
</protein>
<organism evidence="1">
    <name type="scientific">marine sediment metagenome</name>
    <dbReference type="NCBI Taxonomy" id="412755"/>
    <lineage>
        <taxon>unclassified sequences</taxon>
        <taxon>metagenomes</taxon>
        <taxon>ecological metagenomes</taxon>
    </lineage>
</organism>